<dbReference type="Proteomes" id="UP000267418">
    <property type="component" value="Unassembled WGS sequence"/>
</dbReference>
<proteinExistence type="predicted"/>
<protein>
    <submittedName>
        <fullName evidence="1">Uncharacterized protein</fullName>
    </submittedName>
</protein>
<organism evidence="1 2">
    <name type="scientific">Variovorax gossypii</name>
    <dbReference type="NCBI Taxonomy" id="1679495"/>
    <lineage>
        <taxon>Bacteria</taxon>
        <taxon>Pseudomonadati</taxon>
        <taxon>Pseudomonadota</taxon>
        <taxon>Betaproteobacteria</taxon>
        <taxon>Burkholderiales</taxon>
        <taxon>Comamonadaceae</taxon>
        <taxon>Variovorax</taxon>
    </lineage>
</organism>
<gene>
    <name evidence="1" type="ORF">EJP69_20630</name>
</gene>
<sequence length="113" mass="12181">MTISQDNDDAGSVGASVLLGKAVRLLDLSGDIYLRFSAINYFGDGLSITAAKGSGSRPVETESRNGAGGEVRVGGRFAFLPRRGFVYFEASSLAAKGIRRTWSLRSGLRYEWQ</sequence>
<dbReference type="AlphaFoldDB" id="A0A3S0HD77"/>
<comment type="caution">
    <text evidence="1">The sequence shown here is derived from an EMBL/GenBank/DDBJ whole genome shotgun (WGS) entry which is preliminary data.</text>
</comment>
<reference evidence="1 2" key="1">
    <citation type="submission" date="2018-12" db="EMBL/GenBank/DDBJ databases">
        <title>The genome of Variovorax gossypii DSM 100435.</title>
        <authorList>
            <person name="Gao J."/>
            <person name="Sun J."/>
        </authorList>
    </citation>
    <scope>NUCLEOTIDE SEQUENCE [LARGE SCALE GENOMIC DNA]</scope>
    <source>
        <strain evidence="1 2">DSM 100435</strain>
    </source>
</reference>
<evidence type="ECO:0000313" key="2">
    <source>
        <dbReference type="Proteomes" id="UP000267418"/>
    </source>
</evidence>
<name>A0A3S0HD77_9BURK</name>
<dbReference type="RefSeq" id="WP_126472316.1">
    <property type="nucleotide sequence ID" value="NZ_RXOE01000005.1"/>
</dbReference>
<dbReference type="Gene3D" id="2.40.128.130">
    <property type="entry name" value="Autotransporter beta-domain"/>
    <property type="match status" value="1"/>
</dbReference>
<evidence type="ECO:0000313" key="1">
    <source>
        <dbReference type="EMBL" id="RTQ33089.1"/>
    </source>
</evidence>
<keyword evidence="2" id="KW-1185">Reference proteome</keyword>
<dbReference type="InterPro" id="IPR036709">
    <property type="entry name" value="Autotransporte_beta_dom_sf"/>
</dbReference>
<dbReference type="EMBL" id="RXOE01000005">
    <property type="protein sequence ID" value="RTQ33089.1"/>
    <property type="molecule type" value="Genomic_DNA"/>
</dbReference>
<dbReference type="OrthoDB" id="9157528at2"/>
<accession>A0A3S0HD77</accession>